<dbReference type="GO" id="GO:0005524">
    <property type="term" value="F:ATP binding"/>
    <property type="evidence" value="ECO:0007669"/>
    <property type="project" value="UniProtKB-UniRule"/>
</dbReference>
<gene>
    <name evidence="23" type="ORF">EGW08_006464</name>
</gene>
<dbReference type="EC" id="2.7.10.1" evidence="2"/>
<evidence type="ECO:0000256" key="4">
    <source>
        <dbReference type="ARBA" id="ARBA00022679"/>
    </source>
</evidence>
<evidence type="ECO:0000256" key="3">
    <source>
        <dbReference type="ARBA" id="ARBA00022553"/>
    </source>
</evidence>
<dbReference type="InterPro" id="IPR008266">
    <property type="entry name" value="Tyr_kinase_AS"/>
</dbReference>
<dbReference type="InterPro" id="IPR020635">
    <property type="entry name" value="Tyr_kinase_cat_dom"/>
</dbReference>
<sequence length="481" mass="54902">FDDTWEFPRNDLTLENILGEGEFGQVVRAQAKNLNGHGSTTVVAVKMLKPEASGTEYQDLASEFQLMKEVDHPNVVKLLGVCSHKGPLYLIVEYCEFGSLRSFLRASQFRNKGSWDDKKRRLDNEEPEGDEVREITIRDLFVFAWQIAKGMDYLAGLKIVHRDLAARNVLVTEGLKLKISDFGLSRDVYEMDTYLKMSKGRIPVKWMAPESLYGQVYTTKSDIWSYGIVLWETVTLGASPYPGIPAERLFPLLTTGYRMDRPEECPDELYAIMQKCWKSEPEQRPTFAELVRFLENILQQNTDYLDLSNENYIGQSSTFDIEGKDLLLSMDTEIKQQSTPSSTNTDNNNQQKICSTDNKLNMYRNLKPLNSDPTDPDLDLPVTSTIEEIAKVDQEPDSCFQEKNEDDCVNESEPETESSRLLSQDLNTEIKDKDPELILPPGGLGSAFKLPVSKQEQNQSRYRADPTRESRPRIHENLTYV</sequence>
<dbReference type="OrthoDB" id="5984265at2759"/>
<evidence type="ECO:0000256" key="17">
    <source>
        <dbReference type="ARBA" id="ARBA00023319"/>
    </source>
</evidence>
<dbReference type="Proteomes" id="UP000271974">
    <property type="component" value="Unassembled WGS sequence"/>
</dbReference>
<dbReference type="PROSITE" id="PS00109">
    <property type="entry name" value="PROTEIN_KINASE_TYR"/>
    <property type="match status" value="1"/>
</dbReference>
<dbReference type="GO" id="GO:0005886">
    <property type="term" value="C:plasma membrane"/>
    <property type="evidence" value="ECO:0007669"/>
    <property type="project" value="TreeGrafter"/>
</dbReference>
<evidence type="ECO:0000256" key="11">
    <source>
        <dbReference type="ARBA" id="ARBA00022989"/>
    </source>
</evidence>
<evidence type="ECO:0000256" key="18">
    <source>
        <dbReference type="ARBA" id="ARBA00051243"/>
    </source>
</evidence>
<evidence type="ECO:0000256" key="7">
    <source>
        <dbReference type="ARBA" id="ARBA00022737"/>
    </source>
</evidence>
<dbReference type="InterPro" id="IPR017441">
    <property type="entry name" value="Protein_kinase_ATP_BS"/>
</dbReference>
<keyword evidence="9" id="KW-0418">Kinase</keyword>
<keyword evidence="10 20" id="KW-0067">ATP-binding</keyword>
<evidence type="ECO:0000256" key="1">
    <source>
        <dbReference type="ARBA" id="ARBA00004479"/>
    </source>
</evidence>
<proteinExistence type="predicted"/>
<dbReference type="GO" id="GO:0004714">
    <property type="term" value="F:transmembrane receptor protein tyrosine kinase activity"/>
    <property type="evidence" value="ECO:0007669"/>
    <property type="project" value="UniProtKB-EC"/>
</dbReference>
<evidence type="ECO:0000256" key="16">
    <source>
        <dbReference type="ARBA" id="ARBA00023180"/>
    </source>
</evidence>
<dbReference type="PROSITE" id="PS50011">
    <property type="entry name" value="PROTEIN_KINASE_DOM"/>
    <property type="match status" value="1"/>
</dbReference>
<evidence type="ECO:0000256" key="9">
    <source>
        <dbReference type="ARBA" id="ARBA00022777"/>
    </source>
</evidence>
<evidence type="ECO:0000256" key="2">
    <source>
        <dbReference type="ARBA" id="ARBA00011902"/>
    </source>
</evidence>
<keyword evidence="4" id="KW-0808">Transferase</keyword>
<accession>A0A3S1C8A8</accession>
<dbReference type="PANTHER" id="PTHR24416">
    <property type="entry name" value="TYROSINE-PROTEIN KINASE RECEPTOR"/>
    <property type="match status" value="1"/>
</dbReference>
<keyword evidence="16" id="KW-0325">Glycoprotein</keyword>
<dbReference type="SMART" id="SM00219">
    <property type="entry name" value="TyrKc"/>
    <property type="match status" value="1"/>
</dbReference>
<feature type="compositionally biased region" description="Basic and acidic residues" evidence="21">
    <location>
        <begin position="462"/>
        <end position="481"/>
    </location>
</feature>
<keyword evidence="15" id="KW-0675">Receptor</keyword>
<dbReference type="InterPro" id="IPR000719">
    <property type="entry name" value="Prot_kinase_dom"/>
</dbReference>
<dbReference type="PANTHER" id="PTHR24416:SF617">
    <property type="entry name" value="RET ONCOGENE, ISOFORM A"/>
    <property type="match status" value="1"/>
</dbReference>
<dbReference type="AlphaFoldDB" id="A0A3S1C8A8"/>
<evidence type="ECO:0000256" key="12">
    <source>
        <dbReference type="ARBA" id="ARBA00023136"/>
    </source>
</evidence>
<organism evidence="23 24">
    <name type="scientific">Elysia chlorotica</name>
    <name type="common">Eastern emerald elysia</name>
    <name type="synonym">Sea slug</name>
    <dbReference type="NCBI Taxonomy" id="188477"/>
    <lineage>
        <taxon>Eukaryota</taxon>
        <taxon>Metazoa</taxon>
        <taxon>Spiralia</taxon>
        <taxon>Lophotrochozoa</taxon>
        <taxon>Mollusca</taxon>
        <taxon>Gastropoda</taxon>
        <taxon>Heterobranchia</taxon>
        <taxon>Euthyneura</taxon>
        <taxon>Panpulmonata</taxon>
        <taxon>Sacoglossa</taxon>
        <taxon>Placobranchoidea</taxon>
        <taxon>Plakobranchidae</taxon>
        <taxon>Elysia</taxon>
    </lineage>
</organism>
<evidence type="ECO:0000313" key="24">
    <source>
        <dbReference type="Proteomes" id="UP000271974"/>
    </source>
</evidence>
<evidence type="ECO:0000256" key="14">
    <source>
        <dbReference type="ARBA" id="ARBA00023157"/>
    </source>
</evidence>
<feature type="binding site" evidence="20">
    <location>
        <position position="46"/>
    </location>
    <ligand>
        <name>ATP</name>
        <dbReference type="ChEBI" id="CHEBI:30616"/>
    </ligand>
</feature>
<dbReference type="EMBL" id="RQTK01000160">
    <property type="protein sequence ID" value="RUS85750.1"/>
    <property type="molecule type" value="Genomic_DNA"/>
</dbReference>
<evidence type="ECO:0000256" key="10">
    <source>
        <dbReference type="ARBA" id="ARBA00022840"/>
    </source>
</evidence>
<dbReference type="PROSITE" id="PS00107">
    <property type="entry name" value="PROTEIN_KINASE_ATP"/>
    <property type="match status" value="1"/>
</dbReference>
<evidence type="ECO:0000256" key="15">
    <source>
        <dbReference type="ARBA" id="ARBA00023170"/>
    </source>
</evidence>
<keyword evidence="17" id="KW-0393">Immunoglobulin domain</keyword>
<keyword evidence="13" id="KW-0829">Tyrosine-protein kinase</keyword>
<dbReference type="InterPro" id="IPR050122">
    <property type="entry name" value="RTK"/>
</dbReference>
<dbReference type="InterPro" id="IPR011009">
    <property type="entry name" value="Kinase-like_dom_sf"/>
</dbReference>
<protein>
    <recommendedName>
        <fullName evidence="2">receptor protein-tyrosine kinase</fullName>
        <ecNumber evidence="2">2.7.10.1</ecNumber>
    </recommendedName>
</protein>
<comment type="subcellular location">
    <subcellularLocation>
        <location evidence="1">Membrane</location>
        <topology evidence="1">Single-pass type I membrane protein</topology>
    </subcellularLocation>
</comment>
<dbReference type="PRINTS" id="PR00109">
    <property type="entry name" value="TYRKINASE"/>
</dbReference>
<evidence type="ECO:0000313" key="23">
    <source>
        <dbReference type="EMBL" id="RUS85750.1"/>
    </source>
</evidence>
<evidence type="ECO:0000256" key="13">
    <source>
        <dbReference type="ARBA" id="ARBA00023137"/>
    </source>
</evidence>
<dbReference type="STRING" id="188477.A0A3S1C8A8"/>
<evidence type="ECO:0000256" key="8">
    <source>
        <dbReference type="ARBA" id="ARBA00022741"/>
    </source>
</evidence>
<keyword evidence="12" id="KW-0472">Membrane</keyword>
<name>A0A3S1C8A8_ELYCH</name>
<comment type="function">
    <text evidence="19">Receptor for basic fibroblast growth factor.</text>
</comment>
<evidence type="ECO:0000256" key="21">
    <source>
        <dbReference type="SAM" id="MobiDB-lite"/>
    </source>
</evidence>
<dbReference type="SUPFAM" id="SSF56112">
    <property type="entry name" value="Protein kinase-like (PK-like)"/>
    <property type="match status" value="1"/>
</dbReference>
<feature type="region of interest" description="Disordered" evidence="21">
    <location>
        <begin position="392"/>
        <end position="481"/>
    </location>
</feature>
<keyword evidence="8 20" id="KW-0547">Nucleotide-binding</keyword>
<reference evidence="23 24" key="1">
    <citation type="submission" date="2019-01" db="EMBL/GenBank/DDBJ databases">
        <title>A draft genome assembly of the solar-powered sea slug Elysia chlorotica.</title>
        <authorList>
            <person name="Cai H."/>
            <person name="Li Q."/>
            <person name="Fang X."/>
            <person name="Li J."/>
            <person name="Curtis N.E."/>
            <person name="Altenburger A."/>
            <person name="Shibata T."/>
            <person name="Feng M."/>
            <person name="Maeda T."/>
            <person name="Schwartz J.A."/>
            <person name="Shigenobu S."/>
            <person name="Lundholm N."/>
            <person name="Nishiyama T."/>
            <person name="Yang H."/>
            <person name="Hasebe M."/>
            <person name="Li S."/>
            <person name="Pierce S.K."/>
            <person name="Wang J."/>
        </authorList>
    </citation>
    <scope>NUCLEOTIDE SEQUENCE [LARGE SCALE GENOMIC DNA]</scope>
    <source>
        <strain evidence="23">EC2010</strain>
        <tissue evidence="23">Whole organism of an adult</tissue>
    </source>
</reference>
<keyword evidence="7" id="KW-0677">Repeat</keyword>
<dbReference type="CDD" id="cd00192">
    <property type="entry name" value="PTKc"/>
    <property type="match status" value="1"/>
</dbReference>
<dbReference type="FunFam" id="1.10.510.10:FF:000190">
    <property type="entry name" value="Proto-oncogene tyrosine-protein kinase receptor Ret"/>
    <property type="match status" value="1"/>
</dbReference>
<evidence type="ECO:0000256" key="20">
    <source>
        <dbReference type="PROSITE-ProRule" id="PRU10141"/>
    </source>
</evidence>
<feature type="non-terminal residue" evidence="23">
    <location>
        <position position="1"/>
    </location>
</feature>
<feature type="domain" description="Protein kinase" evidence="22">
    <location>
        <begin position="12"/>
        <end position="298"/>
    </location>
</feature>
<dbReference type="FunFam" id="3.30.200.20:FF:000593">
    <property type="entry name" value="Predicted protein"/>
    <property type="match status" value="1"/>
</dbReference>
<evidence type="ECO:0000256" key="19">
    <source>
        <dbReference type="ARBA" id="ARBA00056965"/>
    </source>
</evidence>
<evidence type="ECO:0000256" key="6">
    <source>
        <dbReference type="ARBA" id="ARBA00022729"/>
    </source>
</evidence>
<evidence type="ECO:0000259" key="22">
    <source>
        <dbReference type="PROSITE" id="PS50011"/>
    </source>
</evidence>
<dbReference type="Gene3D" id="1.10.510.10">
    <property type="entry name" value="Transferase(Phosphotransferase) domain 1"/>
    <property type="match status" value="1"/>
</dbReference>
<keyword evidence="3" id="KW-0597">Phosphoprotein</keyword>
<keyword evidence="24" id="KW-1185">Reference proteome</keyword>
<keyword evidence="5" id="KW-0812">Transmembrane</keyword>
<dbReference type="InterPro" id="IPR001245">
    <property type="entry name" value="Ser-Thr/Tyr_kinase_cat_dom"/>
</dbReference>
<dbReference type="Gene3D" id="3.30.200.20">
    <property type="entry name" value="Phosphorylase Kinase, domain 1"/>
    <property type="match status" value="1"/>
</dbReference>
<feature type="compositionally biased region" description="Acidic residues" evidence="21">
    <location>
        <begin position="404"/>
        <end position="416"/>
    </location>
</feature>
<comment type="caution">
    <text evidence="23">The sequence shown here is derived from an EMBL/GenBank/DDBJ whole genome shotgun (WGS) entry which is preliminary data.</text>
</comment>
<keyword evidence="14" id="KW-1015">Disulfide bond</keyword>
<keyword evidence="11" id="KW-1133">Transmembrane helix</keyword>
<dbReference type="GO" id="GO:0007169">
    <property type="term" value="P:cell surface receptor protein tyrosine kinase signaling pathway"/>
    <property type="evidence" value="ECO:0007669"/>
    <property type="project" value="TreeGrafter"/>
</dbReference>
<evidence type="ECO:0000256" key="5">
    <source>
        <dbReference type="ARBA" id="ARBA00022692"/>
    </source>
</evidence>
<comment type="catalytic activity">
    <reaction evidence="18">
        <text>L-tyrosyl-[protein] + ATP = O-phospho-L-tyrosyl-[protein] + ADP + H(+)</text>
        <dbReference type="Rhea" id="RHEA:10596"/>
        <dbReference type="Rhea" id="RHEA-COMP:10136"/>
        <dbReference type="Rhea" id="RHEA-COMP:20101"/>
        <dbReference type="ChEBI" id="CHEBI:15378"/>
        <dbReference type="ChEBI" id="CHEBI:30616"/>
        <dbReference type="ChEBI" id="CHEBI:46858"/>
        <dbReference type="ChEBI" id="CHEBI:61978"/>
        <dbReference type="ChEBI" id="CHEBI:456216"/>
        <dbReference type="EC" id="2.7.10.1"/>
    </reaction>
</comment>
<dbReference type="GO" id="GO:0043235">
    <property type="term" value="C:receptor complex"/>
    <property type="evidence" value="ECO:0007669"/>
    <property type="project" value="TreeGrafter"/>
</dbReference>
<keyword evidence="6" id="KW-0732">Signal</keyword>
<dbReference type="Pfam" id="PF07714">
    <property type="entry name" value="PK_Tyr_Ser-Thr"/>
    <property type="match status" value="1"/>
</dbReference>